<evidence type="ECO:0000313" key="2">
    <source>
        <dbReference type="EMBL" id="GMI02091.1"/>
    </source>
</evidence>
<feature type="region of interest" description="Disordered" evidence="1">
    <location>
        <begin position="1"/>
        <end position="29"/>
    </location>
</feature>
<proteinExistence type="predicted"/>
<evidence type="ECO:0000313" key="3">
    <source>
        <dbReference type="Proteomes" id="UP001165122"/>
    </source>
</evidence>
<organism evidence="2 3">
    <name type="scientific">Triparma laevis f. longispina</name>
    <dbReference type="NCBI Taxonomy" id="1714387"/>
    <lineage>
        <taxon>Eukaryota</taxon>
        <taxon>Sar</taxon>
        <taxon>Stramenopiles</taxon>
        <taxon>Ochrophyta</taxon>
        <taxon>Bolidophyceae</taxon>
        <taxon>Parmales</taxon>
        <taxon>Triparmaceae</taxon>
        <taxon>Triparma</taxon>
    </lineage>
</organism>
<protein>
    <submittedName>
        <fullName evidence="2">Uncharacterized protein</fullName>
    </submittedName>
</protein>
<comment type="caution">
    <text evidence="2">The sequence shown here is derived from an EMBL/GenBank/DDBJ whole genome shotgun (WGS) entry which is preliminary data.</text>
</comment>
<dbReference type="AlphaFoldDB" id="A0A9W7C9G8"/>
<gene>
    <name evidence="2" type="ORF">TrLO_g10461</name>
</gene>
<sequence>MSSEISLSISPFNLPTNPTGPDPTPTSINQKTVTLPLPSLSPSLSSLSSLPSANPSLYSDLLLDSEITDSPLLPRTFLIKPSDITSHDLTYFEYLALKILHHHTKSMTYDNDTNLTAEYWFQIRPSDTSTSRQSPSSEIAKNGISFHYDKDETLHAQTGVHIFPHVSTVTYLTDVGGPTMVIDNRLGGLGGLGGEGEGSENLDVDVIFPEIFKHMSFDGRKLHGGDSSFVEGSSNFPLTDEQISEGYKLRKQKDKSLFKTWFKTHVRVTFLVNVWIYHVPSGLERMNEFYRKSMVSCEKGLGRNVGGENGKEEFPGFMEGWKGGKEEVSFAFLLCAANGFSILTSQTPFPFPDSQFVNGEITETPVKSTTSTSDSDLQKFTYSLGQTNGMEETYVGHFPIQRIRDNAKNGKDSKVVWEDGDMSKIVVEKSSKKSKTE</sequence>
<keyword evidence="3" id="KW-1185">Reference proteome</keyword>
<reference evidence="3" key="1">
    <citation type="journal article" date="2023" name="Commun. Biol.">
        <title>Genome analysis of Parmales, the sister group of diatoms, reveals the evolutionary specialization of diatoms from phago-mixotrophs to photoautotrophs.</title>
        <authorList>
            <person name="Ban H."/>
            <person name="Sato S."/>
            <person name="Yoshikawa S."/>
            <person name="Yamada K."/>
            <person name="Nakamura Y."/>
            <person name="Ichinomiya M."/>
            <person name="Sato N."/>
            <person name="Blanc-Mathieu R."/>
            <person name="Endo H."/>
            <person name="Kuwata A."/>
            <person name="Ogata H."/>
        </authorList>
    </citation>
    <scope>NUCLEOTIDE SEQUENCE [LARGE SCALE GENOMIC DNA]</scope>
    <source>
        <strain evidence="3">NIES 3700</strain>
    </source>
</reference>
<accession>A0A9W7C9G8</accession>
<dbReference type="EMBL" id="BRXW01000039">
    <property type="protein sequence ID" value="GMI02091.1"/>
    <property type="molecule type" value="Genomic_DNA"/>
</dbReference>
<dbReference type="OrthoDB" id="69177at2759"/>
<feature type="compositionally biased region" description="Polar residues" evidence="1">
    <location>
        <begin position="1"/>
        <end position="14"/>
    </location>
</feature>
<dbReference type="Proteomes" id="UP001165122">
    <property type="component" value="Unassembled WGS sequence"/>
</dbReference>
<evidence type="ECO:0000256" key="1">
    <source>
        <dbReference type="SAM" id="MobiDB-lite"/>
    </source>
</evidence>
<name>A0A9W7C9G8_9STRA</name>